<dbReference type="EC" id="1.17.7.4" evidence="5"/>
<feature type="binding site" evidence="5">
    <location>
        <position position="261"/>
    </location>
    <ligand>
        <name>isopentenyl diphosphate</name>
        <dbReference type="ChEBI" id="CHEBI:128769"/>
    </ligand>
</feature>
<organism evidence="7 8">
    <name type="scientific">Peptoniphilus stercorisuis</name>
    <dbReference type="NCBI Taxonomy" id="1436965"/>
    <lineage>
        <taxon>Bacteria</taxon>
        <taxon>Bacillati</taxon>
        <taxon>Bacillota</taxon>
        <taxon>Tissierellia</taxon>
        <taxon>Tissierellales</taxon>
        <taxon>Peptoniphilaceae</taxon>
        <taxon>Peptoniphilus</taxon>
    </lineage>
</organism>
<dbReference type="SMART" id="SM00316">
    <property type="entry name" value="S1"/>
    <property type="match status" value="4"/>
</dbReference>
<feature type="binding site" evidence="5">
    <location>
        <position position="217"/>
    </location>
    <ligand>
        <name>(2E)-4-hydroxy-3-methylbut-2-enyl diphosphate</name>
        <dbReference type="ChEBI" id="CHEBI:128753"/>
    </ligand>
</feature>
<feature type="binding site" evidence="5">
    <location>
        <position position="160"/>
    </location>
    <ligand>
        <name>(2E)-4-hydroxy-3-methylbut-2-enyl diphosphate</name>
        <dbReference type="ChEBI" id="CHEBI:128753"/>
    </ligand>
</feature>
<feature type="domain" description="S1 motif" evidence="6">
    <location>
        <begin position="297"/>
        <end position="366"/>
    </location>
</feature>
<dbReference type="PANTHER" id="PTHR30426:SF0">
    <property type="entry name" value="4-HYDROXY-3-METHYLBUT-2-ENYL DIPHOSPHATE REDUCTASE"/>
    <property type="match status" value="1"/>
</dbReference>
<feature type="binding site" evidence="5">
    <location>
        <position position="73"/>
    </location>
    <ligand>
        <name>isopentenyl diphosphate</name>
        <dbReference type="ChEBI" id="CHEBI:128769"/>
    </ligand>
</feature>
<feature type="binding site" evidence="5">
    <location>
        <position position="261"/>
    </location>
    <ligand>
        <name>dimethylallyl diphosphate</name>
        <dbReference type="ChEBI" id="CHEBI:57623"/>
    </ligand>
</feature>
<gene>
    <name evidence="5" type="primary">ispH</name>
    <name evidence="7" type="ORF">J2Z71_000505</name>
</gene>
<feature type="binding site" evidence="5">
    <location>
        <position position="217"/>
    </location>
    <ligand>
        <name>dimethylallyl diphosphate</name>
        <dbReference type="ChEBI" id="CHEBI:57623"/>
    </ligand>
</feature>
<dbReference type="InterPro" id="IPR003451">
    <property type="entry name" value="LytB/IspH"/>
</dbReference>
<feature type="binding site" evidence="5">
    <location>
        <position position="218"/>
    </location>
    <ligand>
        <name>dimethylallyl diphosphate</name>
        <dbReference type="ChEBI" id="CHEBI:57623"/>
    </ligand>
</feature>
<keyword evidence="2 5" id="KW-0479">Metal-binding</keyword>
<feature type="binding site" evidence="5">
    <location>
        <position position="15"/>
    </location>
    <ligand>
        <name>[4Fe-4S] cluster</name>
        <dbReference type="ChEBI" id="CHEBI:49883"/>
    </ligand>
</feature>
<comment type="catalytic activity">
    <reaction evidence="5">
        <text>dimethylallyl diphosphate + 2 oxidized [2Fe-2S]-[ferredoxin] + H2O = (2E)-4-hydroxy-3-methylbut-2-enyl diphosphate + 2 reduced [2Fe-2S]-[ferredoxin] + 2 H(+)</text>
        <dbReference type="Rhea" id="RHEA:24825"/>
        <dbReference type="Rhea" id="RHEA-COMP:10000"/>
        <dbReference type="Rhea" id="RHEA-COMP:10001"/>
        <dbReference type="ChEBI" id="CHEBI:15377"/>
        <dbReference type="ChEBI" id="CHEBI:15378"/>
        <dbReference type="ChEBI" id="CHEBI:33737"/>
        <dbReference type="ChEBI" id="CHEBI:33738"/>
        <dbReference type="ChEBI" id="CHEBI:57623"/>
        <dbReference type="ChEBI" id="CHEBI:128753"/>
        <dbReference type="EC" id="1.17.7.4"/>
    </reaction>
</comment>
<evidence type="ECO:0000313" key="7">
    <source>
        <dbReference type="EMBL" id="MBP2024980.1"/>
    </source>
</evidence>
<dbReference type="Pfam" id="PF02401">
    <property type="entry name" value="LYTB"/>
    <property type="match status" value="1"/>
</dbReference>
<feature type="binding site" evidence="5">
    <location>
        <position position="217"/>
    </location>
    <ligand>
        <name>isopentenyl diphosphate</name>
        <dbReference type="ChEBI" id="CHEBI:128769"/>
    </ligand>
</feature>
<feature type="binding site" evidence="5">
    <location>
        <position position="219"/>
    </location>
    <ligand>
        <name>dimethylallyl diphosphate</name>
        <dbReference type="ChEBI" id="CHEBI:57623"/>
    </ligand>
</feature>
<dbReference type="PANTHER" id="PTHR30426">
    <property type="entry name" value="4-HYDROXY-3-METHYLBUT-2-ENYL DIPHOSPHATE REDUCTASE"/>
    <property type="match status" value="1"/>
</dbReference>
<protein>
    <recommendedName>
        <fullName evidence="5">4-hydroxy-3-methylbut-2-enyl diphosphate reductase</fullName>
        <shortName evidence="5">HMBPP reductase</shortName>
        <ecNumber evidence="5">1.17.7.4</ecNumber>
    </recommendedName>
</protein>
<dbReference type="CDD" id="cd04465">
    <property type="entry name" value="S1_RPS1_repeat_ec2_hs2"/>
    <property type="match status" value="1"/>
</dbReference>
<dbReference type="NCBIfam" id="NF005208">
    <property type="entry name" value="PRK06676.1"/>
    <property type="match status" value="1"/>
</dbReference>
<dbReference type="Gene3D" id="3.40.1010.20">
    <property type="entry name" value="4-hydroxy-3-methylbut-2-enyl diphosphate reductase, catalytic domain"/>
    <property type="match status" value="2"/>
</dbReference>
<dbReference type="InterPro" id="IPR003029">
    <property type="entry name" value="S1_domain"/>
</dbReference>
<dbReference type="NCBIfam" id="TIGR00216">
    <property type="entry name" value="ispH_lytB"/>
    <property type="match status" value="1"/>
</dbReference>
<feature type="binding site" evidence="5">
    <location>
        <position position="218"/>
    </location>
    <ligand>
        <name>(2E)-4-hydroxy-3-methylbut-2-enyl diphosphate</name>
        <dbReference type="ChEBI" id="CHEBI:128753"/>
    </ligand>
</feature>
<dbReference type="PROSITE" id="PS50126">
    <property type="entry name" value="S1"/>
    <property type="match status" value="4"/>
</dbReference>
<proteinExistence type="inferred from homology"/>
<dbReference type="Proteomes" id="UP001519306">
    <property type="component" value="Unassembled WGS sequence"/>
</dbReference>
<feature type="binding site" evidence="5">
    <location>
        <position position="219"/>
    </location>
    <ligand>
        <name>isopentenyl diphosphate</name>
        <dbReference type="ChEBI" id="CHEBI:128769"/>
    </ligand>
</feature>
<name>A0ABS4KB20_9FIRM</name>
<evidence type="ECO:0000256" key="5">
    <source>
        <dbReference type="HAMAP-Rule" id="MF_00191"/>
    </source>
</evidence>
<keyword evidence="5" id="KW-0414">Isoprene biosynthesis</keyword>
<dbReference type="GO" id="GO:0051745">
    <property type="term" value="F:4-hydroxy-3-methylbut-2-enyl diphosphate reductase activity"/>
    <property type="evidence" value="ECO:0007669"/>
    <property type="project" value="UniProtKB-EC"/>
</dbReference>
<dbReference type="Gene3D" id="3.40.50.11270">
    <property type="match status" value="1"/>
</dbReference>
<keyword evidence="1 5" id="KW-0004">4Fe-4S</keyword>
<evidence type="ECO:0000256" key="1">
    <source>
        <dbReference type="ARBA" id="ARBA00022485"/>
    </source>
</evidence>
<dbReference type="NCBIfam" id="NF000907">
    <property type="entry name" value="PRK00087.1"/>
    <property type="match status" value="1"/>
</dbReference>
<feature type="binding site" evidence="5">
    <location>
        <position position="41"/>
    </location>
    <ligand>
        <name>isopentenyl diphosphate</name>
        <dbReference type="ChEBI" id="CHEBI:128769"/>
    </ligand>
</feature>
<feature type="binding site" evidence="5">
    <location>
        <position position="123"/>
    </location>
    <ligand>
        <name>isopentenyl diphosphate</name>
        <dbReference type="ChEBI" id="CHEBI:128769"/>
    </ligand>
</feature>
<feature type="domain" description="S1 motif" evidence="6">
    <location>
        <begin position="471"/>
        <end position="539"/>
    </location>
</feature>
<evidence type="ECO:0000256" key="3">
    <source>
        <dbReference type="ARBA" id="ARBA00023004"/>
    </source>
</evidence>
<evidence type="ECO:0000256" key="2">
    <source>
        <dbReference type="ARBA" id="ARBA00022723"/>
    </source>
</evidence>
<feature type="binding site" evidence="5">
    <location>
        <position position="218"/>
    </location>
    <ligand>
        <name>isopentenyl diphosphate</name>
        <dbReference type="ChEBI" id="CHEBI:128769"/>
    </ligand>
</feature>
<comment type="function">
    <text evidence="5">Catalyzes the conversion of 1-hydroxy-2-methyl-2-(E)-butenyl 4-diphosphate (HMBPP) into a mixture of isopentenyl diphosphate (IPP) and dimethylallyl diphosphate (DMAPP). Acts in the terminal step of the DOXP/MEP pathway for isoprenoid precursor biosynthesis.</text>
</comment>
<accession>A0ABS4KB20</accession>
<comment type="cofactor">
    <cofactor evidence="5">
        <name>[4Fe-4S] cluster</name>
        <dbReference type="ChEBI" id="CHEBI:49883"/>
    </cofactor>
    <text evidence="5">Binds 1 [4Fe-4S] cluster per subunit.</text>
</comment>
<feature type="binding site" evidence="5">
    <location>
        <position position="219"/>
    </location>
    <ligand>
        <name>(2E)-4-hydroxy-3-methylbut-2-enyl diphosphate</name>
        <dbReference type="ChEBI" id="CHEBI:128753"/>
    </ligand>
</feature>
<comment type="caution">
    <text evidence="7">The sequence shown here is derived from an EMBL/GenBank/DDBJ whole genome shotgun (WGS) entry which is preliminary data.</text>
</comment>
<dbReference type="CDD" id="cd05687">
    <property type="entry name" value="S1_RPS1_repeat_ec1_hs1"/>
    <property type="match status" value="1"/>
</dbReference>
<keyword evidence="4 5" id="KW-0411">Iron-sulfur</keyword>
<keyword evidence="3 5" id="KW-0408">Iron</keyword>
<comment type="catalytic activity">
    <reaction evidence="5">
        <text>isopentenyl diphosphate + 2 oxidized [2Fe-2S]-[ferredoxin] + H2O = (2E)-4-hydroxy-3-methylbut-2-enyl diphosphate + 2 reduced [2Fe-2S]-[ferredoxin] + 2 H(+)</text>
        <dbReference type="Rhea" id="RHEA:24488"/>
        <dbReference type="Rhea" id="RHEA-COMP:10000"/>
        <dbReference type="Rhea" id="RHEA-COMP:10001"/>
        <dbReference type="ChEBI" id="CHEBI:15377"/>
        <dbReference type="ChEBI" id="CHEBI:15378"/>
        <dbReference type="ChEBI" id="CHEBI:33737"/>
        <dbReference type="ChEBI" id="CHEBI:33738"/>
        <dbReference type="ChEBI" id="CHEBI:128753"/>
        <dbReference type="ChEBI" id="CHEBI:128769"/>
        <dbReference type="EC" id="1.17.7.4"/>
    </reaction>
</comment>
<feature type="binding site" evidence="5">
    <location>
        <position position="123"/>
    </location>
    <ligand>
        <name>(2E)-4-hydroxy-3-methylbut-2-enyl diphosphate</name>
        <dbReference type="ChEBI" id="CHEBI:128753"/>
    </ligand>
</feature>
<comment type="pathway">
    <text evidence="5">Isoprenoid biosynthesis; isopentenyl diphosphate biosynthesis via DXP pathway; isopentenyl diphosphate from 1-deoxy-D-xylulose 5-phosphate: step 6/6.</text>
</comment>
<dbReference type="PRINTS" id="PR00681">
    <property type="entry name" value="RIBOSOMALS1"/>
</dbReference>
<comment type="pathway">
    <text evidence="5">Isoprenoid biosynthesis; dimethylallyl diphosphate biosynthesis; dimethylallyl diphosphate from (2E)-4-hydroxy-3-methylbutenyl diphosphate: step 1/1.</text>
</comment>
<feature type="binding site" evidence="5">
    <location>
        <position position="73"/>
    </location>
    <ligand>
        <name>dimethylallyl diphosphate</name>
        <dbReference type="ChEBI" id="CHEBI:57623"/>
    </ligand>
</feature>
<feature type="binding site" evidence="5">
    <location>
        <position position="123"/>
    </location>
    <ligand>
        <name>dimethylallyl diphosphate</name>
        <dbReference type="ChEBI" id="CHEBI:57623"/>
    </ligand>
</feature>
<feature type="domain" description="S1 motif" evidence="6">
    <location>
        <begin position="384"/>
        <end position="450"/>
    </location>
</feature>
<keyword evidence="8" id="KW-1185">Reference proteome</keyword>
<dbReference type="EMBL" id="JAGGLJ010000004">
    <property type="protein sequence ID" value="MBP2024980.1"/>
    <property type="molecule type" value="Genomic_DNA"/>
</dbReference>
<feature type="binding site" evidence="5">
    <location>
        <position position="261"/>
    </location>
    <ligand>
        <name>(2E)-4-hydroxy-3-methylbut-2-enyl diphosphate</name>
        <dbReference type="ChEBI" id="CHEBI:128753"/>
    </ligand>
</feature>
<dbReference type="HAMAP" id="MF_00191">
    <property type="entry name" value="IspH"/>
    <property type="match status" value="1"/>
</dbReference>
<reference evidence="7 8" key="1">
    <citation type="submission" date="2021-03" db="EMBL/GenBank/DDBJ databases">
        <title>Genomic Encyclopedia of Type Strains, Phase IV (KMG-IV): sequencing the most valuable type-strain genomes for metagenomic binning, comparative biology and taxonomic classification.</title>
        <authorList>
            <person name="Goeker M."/>
        </authorList>
    </citation>
    <scope>NUCLEOTIDE SEQUENCE [LARGE SCALE GENOMIC DNA]</scope>
    <source>
        <strain evidence="7 8">DSM 27563</strain>
    </source>
</reference>
<evidence type="ECO:0000313" key="8">
    <source>
        <dbReference type="Proteomes" id="UP001519306"/>
    </source>
</evidence>
<dbReference type="Gene3D" id="2.40.50.140">
    <property type="entry name" value="Nucleic acid-binding proteins"/>
    <property type="match status" value="4"/>
</dbReference>
<keyword evidence="5 7" id="KW-0560">Oxidoreductase</keyword>
<evidence type="ECO:0000256" key="4">
    <source>
        <dbReference type="ARBA" id="ARBA00023014"/>
    </source>
</evidence>
<dbReference type="InterPro" id="IPR012340">
    <property type="entry name" value="NA-bd_OB-fold"/>
</dbReference>
<feature type="domain" description="S1 motif" evidence="6">
    <location>
        <begin position="556"/>
        <end position="625"/>
    </location>
</feature>
<feature type="binding site" evidence="5">
    <location>
        <position position="41"/>
    </location>
    <ligand>
        <name>(2E)-4-hydroxy-3-methylbut-2-enyl diphosphate</name>
        <dbReference type="ChEBI" id="CHEBI:128753"/>
    </ligand>
</feature>
<feature type="binding site" evidence="5">
    <location>
        <position position="73"/>
    </location>
    <ligand>
        <name>(2E)-4-hydroxy-3-methylbut-2-enyl diphosphate</name>
        <dbReference type="ChEBI" id="CHEBI:128753"/>
    </ligand>
</feature>
<dbReference type="CDD" id="cd05688">
    <property type="entry name" value="S1_RPS1_repeat_ec3"/>
    <property type="match status" value="1"/>
</dbReference>
<dbReference type="InterPro" id="IPR035104">
    <property type="entry name" value="Ribosomal_protein_S1-like"/>
</dbReference>
<feature type="active site" description="Proton donor" evidence="5">
    <location>
        <position position="125"/>
    </location>
</feature>
<feature type="binding site" evidence="5">
    <location>
        <position position="95"/>
    </location>
    <ligand>
        <name>[4Fe-4S] cluster</name>
        <dbReference type="ChEBI" id="CHEBI:49883"/>
    </ligand>
</feature>
<comment type="similarity">
    <text evidence="5">Belongs to the IspH family.</text>
</comment>
<feature type="binding site" evidence="5">
    <location>
        <position position="189"/>
    </location>
    <ligand>
        <name>[4Fe-4S] cluster</name>
        <dbReference type="ChEBI" id="CHEBI:49883"/>
    </ligand>
</feature>
<sequence length="682" mass="76115">MINIEIYLAENAGFCGGVKRAVKLAFDNADKGVYCLGDLVHNPRVVSELKEKGVIKIDDIKGIKDSKVIIRSHGVHKSILEELKDNNNEIVDCVCPKVTMIYDIVKKHYEDNKNIVILGNKDHPEVIGINSYCEDSATIIETEEDLVNLPKENIVVVSQTTNNQKKYKKLINLIKTIPKGEVLVYNTICSATKNRQQSTEELSKKVEAMIVLGGKNSSNTKKLAEVAKMHCENVYLIESIKDIEYSYLKKFNKIGITAGASTPSSVIKEAVSSMENFDNNEMMMEAIEQSFKRVRRGEVVNGEVLFVNPSEVMVNIGYRADGIIAKEELSSDPSVKTTDLFQPGDEIQVYVMKMDDGEGNVVLSYKRVENMKVLDDVEELFNNKERVTVKVKSVVKGGLTADLEGLNAFIPASHASVRFQRDLSKYVGQELLCEIIDFDKSKRKIVLSRKNVEAEELDSKKKAVYESLHEGDIIEGTVQRLTNFGAFVDVGGVDGLIHISELSWNRVKHPSDVVTPGQSVKVQVLNVDESKNRIALGLKQTTQKPWDIFVSTVKVGDVVDGEVVNLLDFGAFVRLESGVDGLLHVSQIAKEHVEKPADRLAIGDKVTVKVTDIDEEGKKISLSIKALLEPEEEEEVKEEVKVEKKKEVKVEKKKPVFVEEEIEDEDDGFNTIGDLFNIDLNK</sequence>
<dbReference type="SUPFAM" id="SSF50249">
    <property type="entry name" value="Nucleic acid-binding proteins"/>
    <property type="match status" value="4"/>
</dbReference>
<evidence type="ECO:0000259" key="6">
    <source>
        <dbReference type="PROSITE" id="PS50126"/>
    </source>
</evidence>
<dbReference type="Pfam" id="PF00575">
    <property type="entry name" value="S1"/>
    <property type="match status" value="4"/>
</dbReference>
<feature type="binding site" evidence="5">
    <location>
        <position position="41"/>
    </location>
    <ligand>
        <name>dimethylallyl diphosphate</name>
        <dbReference type="ChEBI" id="CHEBI:57623"/>
    </ligand>
</feature>
<dbReference type="CDD" id="cd13944">
    <property type="entry name" value="lytB_ispH"/>
    <property type="match status" value="1"/>
</dbReference>